<keyword evidence="3" id="KW-0547">Nucleotide-binding</keyword>
<dbReference type="EMBL" id="CCBC010000142">
    <property type="protein sequence ID" value="CDO17861.1"/>
    <property type="molecule type" value="Genomic_DNA"/>
</dbReference>
<dbReference type="EC" id="2.7.1.35" evidence="1"/>
<evidence type="ECO:0000259" key="6">
    <source>
        <dbReference type="Pfam" id="PF08543"/>
    </source>
</evidence>
<dbReference type="GO" id="GO:0005829">
    <property type="term" value="C:cytosol"/>
    <property type="evidence" value="ECO:0007669"/>
    <property type="project" value="TreeGrafter"/>
</dbReference>
<dbReference type="InterPro" id="IPR013749">
    <property type="entry name" value="PM/HMP-P_kinase-1"/>
</dbReference>
<dbReference type="GO" id="GO:0009443">
    <property type="term" value="P:pyridoxal 5'-phosphate salvage"/>
    <property type="evidence" value="ECO:0007669"/>
    <property type="project" value="InterPro"/>
</dbReference>
<keyword evidence="2" id="KW-0808">Transferase</keyword>
<dbReference type="GO" id="GO:0008478">
    <property type="term" value="F:pyridoxal kinase activity"/>
    <property type="evidence" value="ECO:0007669"/>
    <property type="project" value="UniProtKB-EC"/>
</dbReference>
<evidence type="ECO:0000256" key="2">
    <source>
        <dbReference type="ARBA" id="ARBA00022679"/>
    </source>
</evidence>
<dbReference type="SUPFAM" id="SSF53613">
    <property type="entry name" value="Ribokinase-like"/>
    <property type="match status" value="1"/>
</dbReference>
<keyword evidence="5" id="KW-0067">ATP-binding</keyword>
<dbReference type="PANTHER" id="PTHR10534">
    <property type="entry name" value="PYRIDOXAL KINASE"/>
    <property type="match status" value="1"/>
</dbReference>
<gene>
    <name evidence="7" type="ORF">BN963_SGAL_01055</name>
</gene>
<evidence type="ECO:0000313" key="7">
    <source>
        <dbReference type="EMBL" id="CDO17861.1"/>
    </source>
</evidence>
<evidence type="ECO:0000256" key="5">
    <source>
        <dbReference type="ARBA" id="ARBA00022840"/>
    </source>
</evidence>
<dbReference type="GO" id="GO:0005524">
    <property type="term" value="F:ATP binding"/>
    <property type="evidence" value="ECO:0007669"/>
    <property type="project" value="UniProtKB-KW"/>
</dbReference>
<evidence type="ECO:0000313" key="8">
    <source>
        <dbReference type="Proteomes" id="UP000027584"/>
    </source>
</evidence>
<protein>
    <recommendedName>
        <fullName evidence="1">pyridoxal kinase</fullName>
        <ecNumber evidence="1">2.7.1.35</ecNumber>
    </recommendedName>
</protein>
<sequence length="286" mass="31932">MKNPTKSVIVANDIVGLGKVALSMALPVLSACQIEVIPLPTVLLSSHTGGFENISITELNQATTSFLTQWNTINFSVDGLVTGYFNSQEQLHQIAKFAKQRKLARFVDPIMADNGRLYAGYQQDFVTVMQQFCQNADVITPNITEACLLADVPYLGEDYTRKDIEELLLRLEKFHNKHVILTGVSFEAGQIGLAHFNQQSGNITYHMSKAYPHHFFGTGDLLCAVLGAGYFHGLSLDKTAEVALDFIDKTLQLTLELKRDLKLGLCYEPYLLDLAIQMKRLKEEKE</sequence>
<dbReference type="InterPro" id="IPR004625">
    <property type="entry name" value="PyrdxlKinase"/>
</dbReference>
<dbReference type="InterPro" id="IPR029056">
    <property type="entry name" value="Ribokinase-like"/>
</dbReference>
<name>A0A060RKB9_9STRE</name>
<feature type="domain" description="Pyridoxamine kinase/Phosphomethylpyrimidine kinase" evidence="6">
    <location>
        <begin position="72"/>
        <end position="258"/>
    </location>
</feature>
<organism evidence="7 8">
    <name type="scientific">Streptococcus gallolyticus</name>
    <dbReference type="NCBI Taxonomy" id="315405"/>
    <lineage>
        <taxon>Bacteria</taxon>
        <taxon>Bacillati</taxon>
        <taxon>Bacillota</taxon>
        <taxon>Bacilli</taxon>
        <taxon>Lactobacillales</taxon>
        <taxon>Streptococcaceae</taxon>
        <taxon>Streptococcus</taxon>
    </lineage>
</organism>
<dbReference type="PROSITE" id="PS51257">
    <property type="entry name" value="PROKAR_LIPOPROTEIN"/>
    <property type="match status" value="1"/>
</dbReference>
<evidence type="ECO:0000256" key="4">
    <source>
        <dbReference type="ARBA" id="ARBA00022777"/>
    </source>
</evidence>
<evidence type="ECO:0000256" key="3">
    <source>
        <dbReference type="ARBA" id="ARBA00022741"/>
    </source>
</evidence>
<evidence type="ECO:0000256" key="1">
    <source>
        <dbReference type="ARBA" id="ARBA00012104"/>
    </source>
</evidence>
<dbReference type="Gene3D" id="3.40.1190.20">
    <property type="match status" value="1"/>
</dbReference>
<reference evidence="7 8" key="1">
    <citation type="submission" date="2014-02" db="EMBL/GenBank/DDBJ databases">
        <authorList>
            <person name="Manrique M."/>
        </authorList>
    </citation>
    <scope>NUCLEOTIDE SEQUENCE [LARGE SCALE GENOMIC DNA]</scope>
    <source>
        <strain evidence="7 8">LMG17956</strain>
    </source>
</reference>
<dbReference type="Pfam" id="PF08543">
    <property type="entry name" value="Phos_pyr_kin"/>
    <property type="match status" value="1"/>
</dbReference>
<proteinExistence type="predicted"/>
<dbReference type="AlphaFoldDB" id="A0A060RKB9"/>
<comment type="caution">
    <text evidence="7">The sequence shown here is derived from an EMBL/GenBank/DDBJ whole genome shotgun (WGS) entry which is preliminary data.</text>
</comment>
<keyword evidence="4 7" id="KW-0418">Kinase</keyword>
<dbReference type="NCBIfam" id="NF005491">
    <property type="entry name" value="PRK07105.1"/>
    <property type="match status" value="1"/>
</dbReference>
<accession>A0A060RKB9</accession>
<dbReference type="PANTHER" id="PTHR10534:SF2">
    <property type="entry name" value="PYRIDOXAL KINASE"/>
    <property type="match status" value="1"/>
</dbReference>
<reference evidence="7 8" key="2">
    <citation type="submission" date="2014-05" db="EMBL/GenBank/DDBJ databases">
        <title>Genome sequence of Streptococcus gallolyticus.</title>
        <authorList>
            <person name="Del Campo R."/>
        </authorList>
    </citation>
    <scope>NUCLEOTIDE SEQUENCE [LARGE SCALE GENOMIC DNA]</scope>
    <source>
        <strain evidence="7 8">LMG17956</strain>
    </source>
</reference>
<dbReference type="Proteomes" id="UP000027584">
    <property type="component" value="Unassembled WGS sequence"/>
</dbReference>